<name>A0A3G2L5S2_9FLAO</name>
<proteinExistence type="predicted"/>
<sequence>MSEQNPNQIKKKRAKWIIRIILFLGTAISLFFVPWLLVKAWILPLPDTIQEQANEAIGHGFDGMLVYVDQANQPPQYFAAGWHNRETKIPADPHALFKIASISKLYDAVAVTKLVKDGRLSLDKSIADYLPDLVGSIENADKITLRLMIQHRSGLPNFTDTPNFWAAPTQSYEESIAMVLDQPANFEPGEDYEYCNTNYLLINKIMDDVLGYDNFQFIQEEILTPLNLSHTFGSITEVNLDDVMSGYHVGHPHDLKADEHGMLATAQDVGTFLRALNDGSVFEPGEQEIYASVYEYEHAGWVPGYQSFAKYDKDLDAVIVEFYSTTDPKLYNWNLSEIINNRIVKILKKQKSS</sequence>
<dbReference type="PANTHER" id="PTHR43283">
    <property type="entry name" value="BETA-LACTAMASE-RELATED"/>
    <property type="match status" value="1"/>
</dbReference>
<dbReference type="SUPFAM" id="SSF56601">
    <property type="entry name" value="beta-lactamase/transpeptidase-like"/>
    <property type="match status" value="1"/>
</dbReference>
<evidence type="ECO:0000256" key="2">
    <source>
        <dbReference type="SAM" id="Phobius"/>
    </source>
</evidence>
<evidence type="ECO:0000313" key="4">
    <source>
        <dbReference type="EMBL" id="AYN67615.1"/>
    </source>
</evidence>
<dbReference type="OrthoDB" id="9793489at2"/>
<organism evidence="4 5">
    <name type="scientific">Euzebyella marina</name>
    <dbReference type="NCBI Taxonomy" id="1761453"/>
    <lineage>
        <taxon>Bacteria</taxon>
        <taxon>Pseudomonadati</taxon>
        <taxon>Bacteroidota</taxon>
        <taxon>Flavobacteriia</taxon>
        <taxon>Flavobacteriales</taxon>
        <taxon>Flavobacteriaceae</taxon>
        <taxon>Euzebyella</taxon>
    </lineage>
</organism>
<dbReference type="Proteomes" id="UP000276309">
    <property type="component" value="Chromosome"/>
</dbReference>
<keyword evidence="2" id="KW-1133">Transmembrane helix</keyword>
<keyword evidence="1 4" id="KW-0378">Hydrolase</keyword>
<keyword evidence="2" id="KW-0812">Transmembrane</keyword>
<dbReference type="Pfam" id="PF00144">
    <property type="entry name" value="Beta-lactamase"/>
    <property type="match status" value="1"/>
</dbReference>
<dbReference type="PANTHER" id="PTHR43283:SF11">
    <property type="entry name" value="BETA-LACTAMASE-RELATED DOMAIN-CONTAINING PROTEIN"/>
    <property type="match status" value="1"/>
</dbReference>
<evidence type="ECO:0000259" key="3">
    <source>
        <dbReference type="Pfam" id="PF00144"/>
    </source>
</evidence>
<keyword evidence="5" id="KW-1185">Reference proteome</keyword>
<protein>
    <submittedName>
        <fullName evidence="4">Class A beta-lactamase-related serine hydrolase</fullName>
    </submittedName>
</protein>
<feature type="transmembrane region" description="Helical" evidence="2">
    <location>
        <begin position="20"/>
        <end position="42"/>
    </location>
</feature>
<dbReference type="InterPro" id="IPR012338">
    <property type="entry name" value="Beta-lactam/transpept-like"/>
</dbReference>
<accession>A0A3G2L5S2</accession>
<dbReference type="RefSeq" id="WP_121848631.1">
    <property type="nucleotide sequence ID" value="NZ_CP032050.1"/>
</dbReference>
<evidence type="ECO:0000313" key="5">
    <source>
        <dbReference type="Proteomes" id="UP000276309"/>
    </source>
</evidence>
<gene>
    <name evidence="4" type="ORF">D1013_09680</name>
</gene>
<dbReference type="InterPro" id="IPR001466">
    <property type="entry name" value="Beta-lactam-related"/>
</dbReference>
<dbReference type="EMBL" id="CP032050">
    <property type="protein sequence ID" value="AYN67615.1"/>
    <property type="molecule type" value="Genomic_DNA"/>
</dbReference>
<evidence type="ECO:0000256" key="1">
    <source>
        <dbReference type="ARBA" id="ARBA00022801"/>
    </source>
</evidence>
<keyword evidence="2" id="KW-0472">Membrane</keyword>
<dbReference type="GO" id="GO:0016787">
    <property type="term" value="F:hydrolase activity"/>
    <property type="evidence" value="ECO:0007669"/>
    <property type="project" value="UniProtKB-KW"/>
</dbReference>
<dbReference type="KEGG" id="emar:D1013_09680"/>
<reference evidence="4 5" key="1">
    <citation type="submission" date="2018-08" db="EMBL/GenBank/DDBJ databases">
        <title>The reduced genetic potential of extracellular carbohydrate catabolism in Euzebyella marina RN62, a Flavobacteriia bacterium isolated from the hadal water.</title>
        <authorList>
            <person name="Xue C."/>
        </authorList>
    </citation>
    <scope>NUCLEOTIDE SEQUENCE [LARGE SCALE GENOMIC DNA]</scope>
    <source>
        <strain evidence="4 5">RN62</strain>
    </source>
</reference>
<dbReference type="Gene3D" id="3.40.710.10">
    <property type="entry name" value="DD-peptidase/beta-lactamase superfamily"/>
    <property type="match status" value="1"/>
</dbReference>
<dbReference type="InterPro" id="IPR050789">
    <property type="entry name" value="Diverse_Enzym_Activities"/>
</dbReference>
<feature type="domain" description="Beta-lactamase-related" evidence="3">
    <location>
        <begin position="59"/>
        <end position="288"/>
    </location>
</feature>
<dbReference type="AlphaFoldDB" id="A0A3G2L5S2"/>